<reference evidence="3" key="1">
    <citation type="journal article" date="2014" name="Proc. Natl. Acad. Sci. U.S.A.">
        <title>Extensive sampling of basidiomycete genomes demonstrates inadequacy of the white-rot/brown-rot paradigm for wood decay fungi.</title>
        <authorList>
            <person name="Riley R."/>
            <person name="Salamov A.A."/>
            <person name="Brown D.W."/>
            <person name="Nagy L.G."/>
            <person name="Floudas D."/>
            <person name="Held B.W."/>
            <person name="Levasseur A."/>
            <person name="Lombard V."/>
            <person name="Morin E."/>
            <person name="Otillar R."/>
            <person name="Lindquist E.A."/>
            <person name="Sun H."/>
            <person name="LaButti K.M."/>
            <person name="Schmutz J."/>
            <person name="Jabbour D."/>
            <person name="Luo H."/>
            <person name="Baker S.E."/>
            <person name="Pisabarro A.G."/>
            <person name="Walton J.D."/>
            <person name="Blanchette R.A."/>
            <person name="Henrissat B."/>
            <person name="Martin F."/>
            <person name="Cullen D."/>
            <person name="Hibbett D.S."/>
            <person name="Grigoriev I.V."/>
        </authorList>
    </citation>
    <scope>NUCLEOTIDE SEQUENCE [LARGE SCALE GENOMIC DNA]</scope>
    <source>
        <strain evidence="3">MUCL 33604</strain>
    </source>
</reference>
<dbReference type="HOGENOM" id="CLU_103877_0_0_1"/>
<gene>
    <name evidence="2" type="ORF">JAAARDRAFT_307218</name>
</gene>
<protein>
    <recommendedName>
        <fullName evidence="4">Polysaccharide lyase family 7 protein</fullName>
    </recommendedName>
</protein>
<sequence length="241" mass="25506">MLFTAFSFTLALVSVACALVKRDAPLADGNSMQYGTLSNGLQWQASGVLKQGCSSAGSPHITSCYSLSFTNDPTKQLDPGFPDSPRQRIEFLTPTGNDGTSHTYTWKYYLAPGTGSTTHFFHLMQVFSRGTAGGAPVITLDAVKDTVAVEDNVRNCTNPKCPSIALSSFEGKTTHHSMAITYGPSGKINYVVKDDSGNTLLSYQATGSMGTGGTYIKFGEYRAAVSGMTIANAALGDFTSS</sequence>
<evidence type="ECO:0000256" key="1">
    <source>
        <dbReference type="SAM" id="SignalP"/>
    </source>
</evidence>
<dbReference type="EMBL" id="KL197722">
    <property type="protein sequence ID" value="KDQ56274.1"/>
    <property type="molecule type" value="Genomic_DNA"/>
</dbReference>
<keyword evidence="1" id="KW-0732">Signal</keyword>
<feature type="signal peptide" evidence="1">
    <location>
        <begin position="1"/>
        <end position="18"/>
    </location>
</feature>
<dbReference type="Proteomes" id="UP000027265">
    <property type="component" value="Unassembled WGS sequence"/>
</dbReference>
<evidence type="ECO:0008006" key="4">
    <source>
        <dbReference type="Google" id="ProtNLM"/>
    </source>
</evidence>
<organism evidence="2 3">
    <name type="scientific">Jaapia argillacea MUCL 33604</name>
    <dbReference type="NCBI Taxonomy" id="933084"/>
    <lineage>
        <taxon>Eukaryota</taxon>
        <taxon>Fungi</taxon>
        <taxon>Dikarya</taxon>
        <taxon>Basidiomycota</taxon>
        <taxon>Agaricomycotina</taxon>
        <taxon>Agaricomycetes</taxon>
        <taxon>Agaricomycetidae</taxon>
        <taxon>Jaapiales</taxon>
        <taxon>Jaapiaceae</taxon>
        <taxon>Jaapia</taxon>
    </lineage>
</organism>
<accession>A0A067PNA6</accession>
<keyword evidence="3" id="KW-1185">Reference proteome</keyword>
<dbReference type="InParanoid" id="A0A067PNA6"/>
<feature type="chain" id="PRO_5001643278" description="Polysaccharide lyase family 7 protein" evidence="1">
    <location>
        <begin position="19"/>
        <end position="241"/>
    </location>
</feature>
<dbReference type="OrthoDB" id="2538281at2759"/>
<evidence type="ECO:0000313" key="2">
    <source>
        <dbReference type="EMBL" id="KDQ56274.1"/>
    </source>
</evidence>
<evidence type="ECO:0000313" key="3">
    <source>
        <dbReference type="Proteomes" id="UP000027265"/>
    </source>
</evidence>
<name>A0A067PNA6_9AGAM</name>
<dbReference type="AlphaFoldDB" id="A0A067PNA6"/>
<proteinExistence type="predicted"/>